<dbReference type="AlphaFoldDB" id="D7G4Q5"/>
<evidence type="ECO:0000256" key="1">
    <source>
        <dbReference type="SAM" id="Phobius"/>
    </source>
</evidence>
<proteinExistence type="predicted"/>
<feature type="transmembrane region" description="Helical" evidence="1">
    <location>
        <begin position="16"/>
        <end position="37"/>
    </location>
</feature>
<organism evidence="2 3">
    <name type="scientific">Ectocarpus siliculosus</name>
    <name type="common">Brown alga</name>
    <name type="synonym">Conferva siliculosa</name>
    <dbReference type="NCBI Taxonomy" id="2880"/>
    <lineage>
        <taxon>Eukaryota</taxon>
        <taxon>Sar</taxon>
        <taxon>Stramenopiles</taxon>
        <taxon>Ochrophyta</taxon>
        <taxon>PX clade</taxon>
        <taxon>Phaeophyceae</taxon>
        <taxon>Ectocarpales</taxon>
        <taxon>Ectocarpaceae</taxon>
        <taxon>Ectocarpus</taxon>
    </lineage>
</organism>
<keyword evidence="3" id="KW-1185">Reference proteome</keyword>
<keyword evidence="1" id="KW-0812">Transmembrane</keyword>
<dbReference type="EMBL" id="FN649733">
    <property type="protein sequence ID" value="CBJ27148.1"/>
    <property type="molecule type" value="Genomic_DNA"/>
</dbReference>
<sequence>MTAIANALGLGNLPVGIQYAVIGLVVAHVLAFSYWLLRITTDKKRLEMRFKEE</sequence>
<accession>D7G4Q5</accession>
<dbReference type="InParanoid" id="D7G4Q5"/>
<keyword evidence="1" id="KW-0472">Membrane</keyword>
<keyword evidence="1" id="KW-1133">Transmembrane helix</keyword>
<dbReference type="Proteomes" id="UP000002630">
    <property type="component" value="Linkage Group LG08"/>
</dbReference>
<name>D7G4Q5_ECTSI</name>
<dbReference type="EMBL" id="FN648796">
    <property type="protein sequence ID" value="CBJ27148.1"/>
    <property type="molecule type" value="Genomic_DNA"/>
</dbReference>
<reference evidence="2 3" key="1">
    <citation type="journal article" date="2010" name="Nature">
        <title>The Ectocarpus genome and the independent evolution of multicellularity in brown algae.</title>
        <authorList>
            <person name="Cock J.M."/>
            <person name="Sterck L."/>
            <person name="Rouze P."/>
            <person name="Scornet D."/>
            <person name="Allen A.E."/>
            <person name="Amoutzias G."/>
            <person name="Anthouard V."/>
            <person name="Artiguenave F."/>
            <person name="Aury J.M."/>
            <person name="Badger J.H."/>
            <person name="Beszteri B."/>
            <person name="Billiau K."/>
            <person name="Bonnet E."/>
            <person name="Bothwell J.H."/>
            <person name="Bowler C."/>
            <person name="Boyen C."/>
            <person name="Brownlee C."/>
            <person name="Carrano C.J."/>
            <person name="Charrier B."/>
            <person name="Cho G.Y."/>
            <person name="Coelho S.M."/>
            <person name="Collen J."/>
            <person name="Corre E."/>
            <person name="Da Silva C."/>
            <person name="Delage L."/>
            <person name="Delaroque N."/>
            <person name="Dittami S.M."/>
            <person name="Doulbeau S."/>
            <person name="Elias M."/>
            <person name="Farnham G."/>
            <person name="Gachon C.M."/>
            <person name="Gschloessl B."/>
            <person name="Heesch S."/>
            <person name="Jabbari K."/>
            <person name="Jubin C."/>
            <person name="Kawai H."/>
            <person name="Kimura K."/>
            <person name="Kloareg B."/>
            <person name="Kupper F.C."/>
            <person name="Lang D."/>
            <person name="Le Bail A."/>
            <person name="Leblanc C."/>
            <person name="Lerouge P."/>
            <person name="Lohr M."/>
            <person name="Lopez P.J."/>
            <person name="Martens C."/>
            <person name="Maumus F."/>
            <person name="Michel G."/>
            <person name="Miranda-Saavedra D."/>
            <person name="Morales J."/>
            <person name="Moreau H."/>
            <person name="Motomura T."/>
            <person name="Nagasato C."/>
            <person name="Napoli C.A."/>
            <person name="Nelson D.R."/>
            <person name="Nyvall-Collen P."/>
            <person name="Peters A.F."/>
            <person name="Pommier C."/>
            <person name="Potin P."/>
            <person name="Poulain J."/>
            <person name="Quesneville H."/>
            <person name="Read B."/>
            <person name="Rensing S.A."/>
            <person name="Ritter A."/>
            <person name="Rousvoal S."/>
            <person name="Samanta M."/>
            <person name="Samson G."/>
            <person name="Schroeder D.C."/>
            <person name="Segurens B."/>
            <person name="Strittmatter M."/>
            <person name="Tonon T."/>
            <person name="Tregear J.W."/>
            <person name="Valentin K."/>
            <person name="von Dassow P."/>
            <person name="Yamagishi T."/>
            <person name="Van de Peer Y."/>
            <person name="Wincker P."/>
        </authorList>
    </citation>
    <scope>NUCLEOTIDE SEQUENCE [LARGE SCALE GENOMIC DNA]</scope>
    <source>
        <strain evidence="3">Ec32 / CCAP1310/4</strain>
    </source>
</reference>
<evidence type="ECO:0000313" key="2">
    <source>
        <dbReference type="EMBL" id="CBJ27148.1"/>
    </source>
</evidence>
<protein>
    <submittedName>
        <fullName evidence="2">Uncharacterized protein</fullName>
    </submittedName>
</protein>
<evidence type="ECO:0000313" key="3">
    <source>
        <dbReference type="Proteomes" id="UP000002630"/>
    </source>
</evidence>
<gene>
    <name evidence="2" type="ORF">Esi_0058_0010</name>
</gene>